<feature type="domain" description="Type ISP restriction-modification enzyme LLaBIII C-terminal specificity" evidence="7">
    <location>
        <begin position="694"/>
        <end position="1044"/>
    </location>
</feature>
<dbReference type="Pfam" id="PF07669">
    <property type="entry name" value="Eco57I"/>
    <property type="match status" value="1"/>
</dbReference>
<feature type="domain" description="Type II methyltransferase M.TaqI-like" evidence="6">
    <location>
        <begin position="456"/>
        <end position="593"/>
    </location>
</feature>
<protein>
    <recommendedName>
        <fullName evidence="1">site-specific DNA-methyltransferase (adenine-specific)</fullName>
        <ecNumber evidence="1">2.1.1.72</ecNumber>
    </recommendedName>
</protein>
<evidence type="ECO:0000256" key="4">
    <source>
        <dbReference type="ARBA" id="ARBA00022691"/>
    </source>
</evidence>
<evidence type="ECO:0000256" key="5">
    <source>
        <dbReference type="ARBA" id="ARBA00047942"/>
    </source>
</evidence>
<dbReference type="PANTHER" id="PTHR33841:SF1">
    <property type="entry name" value="DNA METHYLTRANSFERASE A"/>
    <property type="match status" value="1"/>
</dbReference>
<proteinExistence type="predicted"/>
<dbReference type="InterPro" id="IPR029063">
    <property type="entry name" value="SAM-dependent_MTases_sf"/>
</dbReference>
<keyword evidence="3" id="KW-0808">Transferase</keyword>
<dbReference type="InterPro" id="IPR050953">
    <property type="entry name" value="N4_N6_ade-DNA_methylase"/>
</dbReference>
<evidence type="ECO:0000259" key="6">
    <source>
        <dbReference type="Pfam" id="PF07669"/>
    </source>
</evidence>
<keyword evidence="4" id="KW-0949">S-adenosyl-L-methionine</keyword>
<organism evidence="8">
    <name type="scientific">Arcobacter sp. AZ-2023</name>
    <dbReference type="NCBI Taxonomy" id="3074453"/>
    <lineage>
        <taxon>Bacteria</taxon>
        <taxon>Pseudomonadati</taxon>
        <taxon>Campylobacterota</taxon>
        <taxon>Epsilonproteobacteria</taxon>
        <taxon>Campylobacterales</taxon>
        <taxon>Arcobacteraceae</taxon>
        <taxon>Arcobacter</taxon>
    </lineage>
</organism>
<evidence type="ECO:0000259" key="7">
    <source>
        <dbReference type="Pfam" id="PF18135"/>
    </source>
</evidence>
<evidence type="ECO:0000256" key="2">
    <source>
        <dbReference type="ARBA" id="ARBA00022603"/>
    </source>
</evidence>
<evidence type="ECO:0000256" key="3">
    <source>
        <dbReference type="ARBA" id="ARBA00022679"/>
    </source>
</evidence>
<gene>
    <name evidence="8" type="ORF">RJG54_04635</name>
</gene>
<dbReference type="PANTHER" id="PTHR33841">
    <property type="entry name" value="DNA METHYLTRANSFERASE YEEA-RELATED"/>
    <property type="match status" value="1"/>
</dbReference>
<dbReference type="InterPro" id="IPR041635">
    <property type="entry name" value="Type_ISP_LLaBIII_C"/>
</dbReference>
<dbReference type="PRINTS" id="PR00507">
    <property type="entry name" value="N12N6MTFRASE"/>
</dbReference>
<dbReference type="GO" id="GO:0032259">
    <property type="term" value="P:methylation"/>
    <property type="evidence" value="ECO:0007669"/>
    <property type="project" value="UniProtKB-KW"/>
</dbReference>
<dbReference type="AlphaFoldDB" id="A0AA96I4Z1"/>
<accession>A0AA96I4Z1</accession>
<dbReference type="InterPro" id="IPR011639">
    <property type="entry name" value="MethylTrfase_TaqI-like_dom"/>
</dbReference>
<keyword evidence="2" id="KW-0489">Methyltransferase</keyword>
<dbReference type="GO" id="GO:0006304">
    <property type="term" value="P:DNA modification"/>
    <property type="evidence" value="ECO:0007669"/>
    <property type="project" value="InterPro"/>
</dbReference>
<name>A0AA96I4Z1_9BACT</name>
<dbReference type="EMBL" id="CP134846">
    <property type="protein sequence ID" value="WNL17672.1"/>
    <property type="molecule type" value="Genomic_DNA"/>
</dbReference>
<dbReference type="Pfam" id="PF18135">
    <property type="entry name" value="Type_ISP_C"/>
    <property type="match status" value="1"/>
</dbReference>
<evidence type="ECO:0000313" key="8">
    <source>
        <dbReference type="EMBL" id="WNL17672.1"/>
    </source>
</evidence>
<dbReference type="REBASE" id="763525">
    <property type="entry name" value="AspLEO107ORF4635P"/>
</dbReference>
<dbReference type="EC" id="2.1.1.72" evidence="1"/>
<evidence type="ECO:0000256" key="1">
    <source>
        <dbReference type="ARBA" id="ARBA00011900"/>
    </source>
</evidence>
<dbReference type="GO" id="GO:0009007">
    <property type="term" value="F:site-specific DNA-methyltransferase (adenine-specific) activity"/>
    <property type="evidence" value="ECO:0007669"/>
    <property type="project" value="UniProtKB-EC"/>
</dbReference>
<dbReference type="SUPFAM" id="SSF53335">
    <property type="entry name" value="S-adenosyl-L-methionine-dependent methyltransferases"/>
    <property type="match status" value="1"/>
</dbReference>
<comment type="catalytic activity">
    <reaction evidence="5">
        <text>a 2'-deoxyadenosine in DNA + S-adenosyl-L-methionine = an N(6)-methyl-2'-deoxyadenosine in DNA + S-adenosyl-L-homocysteine + H(+)</text>
        <dbReference type="Rhea" id="RHEA:15197"/>
        <dbReference type="Rhea" id="RHEA-COMP:12418"/>
        <dbReference type="Rhea" id="RHEA-COMP:12419"/>
        <dbReference type="ChEBI" id="CHEBI:15378"/>
        <dbReference type="ChEBI" id="CHEBI:57856"/>
        <dbReference type="ChEBI" id="CHEBI:59789"/>
        <dbReference type="ChEBI" id="CHEBI:90615"/>
        <dbReference type="ChEBI" id="CHEBI:90616"/>
        <dbReference type="EC" id="2.1.1.72"/>
    </reaction>
</comment>
<dbReference type="Gene3D" id="3.40.50.150">
    <property type="entry name" value="Vaccinia Virus protein VP39"/>
    <property type="match status" value="1"/>
</dbReference>
<sequence length="1050" mass="121817">MQKLHNYIENINRLFVTGNAREHSYRGDLQDLLNKIIDDKDIVVTNEPTRIVNVGAPDYSITKKDIPIGYIEAKDINKPLNSKDYTEQFDRYKNALDNLIITDYMDFWFYKSGELTNKIKIAKIEDDKIVAVEENFLLFINNIKSFTTQISQTITSPSKLAKMMAGKARLLQNVIERAIKSEDESDANNSLREQLEVFKATLIHDITPESFADIYAQTIAYGMFAARLHDDTMDTFSRQEAVFLIPKSNPFLRGLFNYVSGAECDDRIIWIIDSLAEIFLATDVKKLLDGFSQKCGMNDPIIHFYETFLSEYNPALRKSRGVWYTPQAVVNFIVRACDEVLKDEFALSDGLSDETKIKIKVDDINSGYTKSGQKIKKELEVHKVQILDPATGTGTFLAETIKFIKKDFWGGSWSSYVEEHLIPRLNGFELLMASYAMAHLKLDLLLLETGYKPSKDQKRFNIFLTNSLEEHHEQSGNLFASYLANESKEADRVKKDVPVMVVMGNPPYAVSSSNKNEWIQNLIADYKKNLNERKINLDDDYIKFIRYGQHYIEKNGEGILAYISNNSFIDGITHRQMRKSLLECFDKIYILDLHGNAKKKEIAPDGSKDENVFDIMQGVSINIFIKKKQKSKKLAEVYQYDLYGKRDFKYSFLDDNSLKTIKWEKLDYSEPNYFFVKKDFTEIKEYEKGFKVDELMNIFVSGIESVRDRLTIHFNKEELKEVVNDFKDLSEEEIAIKYSTEDARDWKISRAKEDIINNIDKEKCWQKISYRPFDIRETFYSGKQNGFVCNGRYNVMKHNLNPNFALQLTNKNRQLSLGYCFISTFISDRHLLDSAADSMKSIPLYLYPDENSLTNERTPNLNLEIVNEIEEKLALKFVNEKIEDSTTFAPIDILDYIYAVLHSPSYREKYKEFLKIDFPRVPYPKPETFWQLVSLGGKLRSLHLLEDTSLDERIIDIKGEGELLIKNSLNKKDFSIEDEKVELRLNDEVSVVNIPLVAWEFYIGGYQPAQKWLKDRVGRVLNRADMKHYNRIINALCKTDLIMKKIDEVL</sequence>
<reference evidence="8" key="1">
    <citation type="submission" date="2023-09" db="EMBL/GenBank/DDBJ databases">
        <title>Arcobacter tbilisiensis sp. nov. isolated from chicken meat in Tbilisi, Georgia.</title>
        <authorList>
            <person name="Matthias R."/>
            <person name="Zautner A.E."/>
        </authorList>
    </citation>
    <scope>NUCLEOTIDE SEQUENCE</scope>
    <source>
        <strain evidence="8">LEO 107</strain>
    </source>
</reference>